<dbReference type="SUPFAM" id="SSF55681">
    <property type="entry name" value="Class II aaRS and biotin synthetases"/>
    <property type="match status" value="1"/>
</dbReference>
<dbReference type="Gene3D" id="1.10.287.40">
    <property type="entry name" value="Serine-tRNA synthetase, tRNA binding domain"/>
    <property type="match status" value="1"/>
</dbReference>
<dbReference type="PANTHER" id="PTHR11778">
    <property type="entry name" value="SERYL-TRNA SYNTHETASE"/>
    <property type="match status" value="1"/>
</dbReference>
<dbReference type="GO" id="GO:0004828">
    <property type="term" value="F:serine-tRNA ligase activity"/>
    <property type="evidence" value="ECO:0007669"/>
    <property type="project" value="UniProtKB-EC"/>
</dbReference>
<sequence>MPTLDIYHIRNNPELYAETCLSRNLPNLASSPFRIIKLMYYHQALQWAVKSLCERANALDNELLVLEEEGKNIQEKLKEAREIKIKILEVEEVEVDIMSKIEDLALALPNILSKETPRGPDWDYICSANADEKVIQIKDSKGKHIHHFDIGKQLGILDFASVDAASSKGWYYLVGVGALLEQALVSYALTFTTRNGWTPVSPPSLVRSQISAACGFQAQDSSGKQQVYNIAQDEKDKTRGVPGLSLTRTSGIALAGMMANKIIPEELPLRRVAASRCYRPEAGPDTEGLYRVNEFTKVELFAWTKPDEEEMGYFFDEIIDIQTDILGALGITCRVLDMPVQNLRAREARRVAIKAFFPFRAVESTVGDEDEKRSWKWGDGVPVDGTWDGVGGAEGCGGVARDWMGCG</sequence>
<feature type="binding site" evidence="8">
    <location>
        <position position="279"/>
    </location>
    <ligand>
        <name>L-serine</name>
        <dbReference type="ChEBI" id="CHEBI:33384"/>
    </ligand>
</feature>
<evidence type="ECO:0000313" key="12">
    <source>
        <dbReference type="EMBL" id="CVK87758.1"/>
    </source>
</evidence>
<feature type="binding site" evidence="9">
    <location>
        <begin position="292"/>
        <end position="295"/>
    </location>
    <ligand>
        <name>ATP</name>
        <dbReference type="ChEBI" id="CHEBI:30616"/>
    </ligand>
</feature>
<dbReference type="GeneID" id="65084640"/>
<keyword evidence="5" id="KW-0030">Aminoacyl-tRNA synthetase</keyword>
<evidence type="ECO:0000313" key="13">
    <source>
        <dbReference type="Proteomes" id="UP000184255"/>
    </source>
</evidence>
<dbReference type="InterPro" id="IPR042103">
    <property type="entry name" value="SerRS_1_N_sf"/>
</dbReference>
<gene>
    <name evidence="12" type="ORF">FMAN_05374</name>
</gene>
<evidence type="ECO:0000259" key="11">
    <source>
        <dbReference type="PROSITE" id="PS50862"/>
    </source>
</evidence>
<keyword evidence="13" id="KW-1185">Reference proteome</keyword>
<evidence type="ECO:0000256" key="3">
    <source>
        <dbReference type="ARBA" id="ARBA00022741"/>
    </source>
</evidence>
<protein>
    <recommendedName>
        <fullName evidence="1">serine--tRNA ligase</fullName>
        <ecNumber evidence="1">6.1.1.11</ecNumber>
    </recommendedName>
    <alternativeName>
        <fullName evidence="6">Seryl-tRNA synthetase</fullName>
    </alternativeName>
    <alternativeName>
        <fullName evidence="7">Seryl-tRNA(Ser) synthetase</fullName>
    </alternativeName>
</protein>
<dbReference type="RefSeq" id="XP_041678884.1">
    <property type="nucleotide sequence ID" value="XM_041827975.1"/>
</dbReference>
<dbReference type="InterPro" id="IPR045864">
    <property type="entry name" value="aa-tRNA-synth_II/BPL/LPL"/>
</dbReference>
<reference evidence="13" key="1">
    <citation type="journal article" date="2016" name="Genome Biol. Evol.">
        <title>Comparative 'omics' of the Fusarium fujikuroi species complex highlights differences in genetic potential and metabolite synthesis.</title>
        <authorList>
            <person name="Niehaus E.-M."/>
            <person name="Muensterkoetter M."/>
            <person name="Proctor R.H."/>
            <person name="Brown D.W."/>
            <person name="Sharon A."/>
            <person name="Idan Y."/>
            <person name="Oren-Young L."/>
            <person name="Sieber C.M."/>
            <person name="Novak O."/>
            <person name="Pencik A."/>
            <person name="Tarkowska D."/>
            <person name="Hromadova K."/>
            <person name="Freeman S."/>
            <person name="Maymon M."/>
            <person name="Elazar M."/>
            <person name="Youssef S.A."/>
            <person name="El-Shabrawy E.S.M."/>
            <person name="Shalaby A.B.A."/>
            <person name="Houterman P."/>
            <person name="Brock N.L."/>
            <person name="Burkhardt I."/>
            <person name="Tsavkelova E.A."/>
            <person name="Dickschat J.S."/>
            <person name="Galuszka P."/>
            <person name="Gueldener U."/>
            <person name="Tudzynski B."/>
        </authorList>
    </citation>
    <scope>NUCLEOTIDE SEQUENCE [LARGE SCALE GENOMIC DNA]</scope>
    <source>
        <strain evidence="13">MRC7560</strain>
    </source>
</reference>
<accession>A0A1L7SMH1</accession>
<dbReference type="InterPro" id="IPR002317">
    <property type="entry name" value="Ser-tRNA-ligase_type_1"/>
</dbReference>
<dbReference type="PROSITE" id="PS50862">
    <property type="entry name" value="AA_TRNA_LIGASE_II"/>
    <property type="match status" value="1"/>
</dbReference>
<dbReference type="AlphaFoldDB" id="A0A1L7SMH1"/>
<evidence type="ECO:0000256" key="1">
    <source>
        <dbReference type="ARBA" id="ARBA00012840"/>
    </source>
</evidence>
<evidence type="ECO:0000256" key="10">
    <source>
        <dbReference type="SAM" id="Coils"/>
    </source>
</evidence>
<keyword evidence="10" id="KW-0175">Coiled coil</keyword>
<dbReference type="InterPro" id="IPR002314">
    <property type="entry name" value="aa-tRNA-synt_IIb"/>
</dbReference>
<proteinExistence type="predicted"/>
<dbReference type="EC" id="6.1.1.11" evidence="1"/>
<feature type="binding site" evidence="9">
    <location>
        <begin position="279"/>
        <end position="281"/>
    </location>
    <ligand>
        <name>ATP</name>
        <dbReference type="ChEBI" id="CHEBI:30616"/>
    </ligand>
</feature>
<evidence type="ECO:0000256" key="8">
    <source>
        <dbReference type="PIRSR" id="PIRSR001529-1"/>
    </source>
</evidence>
<organism evidence="12 13">
    <name type="scientific">Fusarium mangiferae</name>
    <name type="common">Mango malformation disease fungus</name>
    <dbReference type="NCBI Taxonomy" id="192010"/>
    <lineage>
        <taxon>Eukaryota</taxon>
        <taxon>Fungi</taxon>
        <taxon>Dikarya</taxon>
        <taxon>Ascomycota</taxon>
        <taxon>Pezizomycotina</taxon>
        <taxon>Sordariomycetes</taxon>
        <taxon>Hypocreomycetidae</taxon>
        <taxon>Hypocreales</taxon>
        <taxon>Nectriaceae</taxon>
        <taxon>Fusarium</taxon>
        <taxon>Fusarium fujikuroi species complex</taxon>
    </lineage>
</organism>
<feature type="coiled-coil region" evidence="10">
    <location>
        <begin position="49"/>
        <end position="86"/>
    </location>
</feature>
<feature type="binding site" evidence="8">
    <location>
        <position position="249"/>
    </location>
    <ligand>
        <name>L-serine</name>
        <dbReference type="ChEBI" id="CHEBI:33384"/>
    </ligand>
</feature>
<dbReference type="EMBL" id="FCQH01000002">
    <property type="protein sequence ID" value="CVK87758.1"/>
    <property type="molecule type" value="Genomic_DNA"/>
</dbReference>
<name>A0A1L7SMH1_FUSMA</name>
<keyword evidence="4 9" id="KW-0067">ATP-binding</keyword>
<evidence type="ECO:0000256" key="2">
    <source>
        <dbReference type="ARBA" id="ARBA00022598"/>
    </source>
</evidence>
<evidence type="ECO:0000256" key="9">
    <source>
        <dbReference type="PIRSR" id="PIRSR001529-2"/>
    </source>
</evidence>
<evidence type="ECO:0000256" key="4">
    <source>
        <dbReference type="ARBA" id="ARBA00022840"/>
    </source>
</evidence>
<feature type="binding site" evidence="8">
    <location>
        <position position="299"/>
    </location>
    <ligand>
        <name>L-serine</name>
        <dbReference type="ChEBI" id="CHEBI:33384"/>
    </ligand>
</feature>
<evidence type="ECO:0000256" key="6">
    <source>
        <dbReference type="ARBA" id="ARBA00031113"/>
    </source>
</evidence>
<keyword evidence="2 12" id="KW-0436">Ligase</keyword>
<dbReference type="VEuPathDB" id="FungiDB:FMAN_05374"/>
<keyword evidence="3" id="KW-0547">Nucleotide-binding</keyword>
<evidence type="ECO:0000256" key="7">
    <source>
        <dbReference type="ARBA" id="ARBA00034892"/>
    </source>
</evidence>
<dbReference type="GO" id="GO:0005524">
    <property type="term" value="F:ATP binding"/>
    <property type="evidence" value="ECO:0007669"/>
    <property type="project" value="UniProtKB-KW"/>
</dbReference>
<dbReference type="Gene3D" id="3.30.930.10">
    <property type="entry name" value="Bira Bifunctional Protein, Domain 2"/>
    <property type="match status" value="1"/>
</dbReference>
<dbReference type="InterPro" id="IPR006195">
    <property type="entry name" value="aa-tRNA-synth_II"/>
</dbReference>
<dbReference type="InterPro" id="IPR015866">
    <property type="entry name" value="Ser-tRNA-synth_1_N"/>
</dbReference>
<comment type="caution">
    <text evidence="12">The sequence shown here is derived from an EMBL/GenBank/DDBJ whole genome shotgun (WGS) entry which is preliminary data.</text>
</comment>
<dbReference type="PIRSF" id="PIRSF001529">
    <property type="entry name" value="Ser-tRNA-synth_IIa"/>
    <property type="match status" value="1"/>
</dbReference>
<evidence type="ECO:0000256" key="5">
    <source>
        <dbReference type="ARBA" id="ARBA00023146"/>
    </source>
</evidence>
<dbReference type="Proteomes" id="UP000184255">
    <property type="component" value="Unassembled WGS sequence"/>
</dbReference>
<dbReference type="SUPFAM" id="SSF46589">
    <property type="entry name" value="tRNA-binding arm"/>
    <property type="match status" value="1"/>
</dbReference>
<dbReference type="InterPro" id="IPR010978">
    <property type="entry name" value="tRNA-bd_arm"/>
</dbReference>
<dbReference type="Pfam" id="PF00587">
    <property type="entry name" value="tRNA-synt_2b"/>
    <property type="match status" value="1"/>
</dbReference>
<feature type="domain" description="Aminoacyl-transfer RNA synthetases class-II family profile" evidence="11">
    <location>
        <begin position="146"/>
        <end position="380"/>
    </location>
</feature>
<dbReference type="Pfam" id="PF02403">
    <property type="entry name" value="Seryl_tRNA_N"/>
    <property type="match status" value="1"/>
</dbReference>
<dbReference type="UniPathway" id="UPA00906">
    <property type="reaction ID" value="UER00895"/>
</dbReference>
<dbReference type="GO" id="GO:0006434">
    <property type="term" value="P:seryl-tRNA aminoacylation"/>
    <property type="evidence" value="ECO:0007669"/>
    <property type="project" value="InterPro"/>
</dbReference>